<evidence type="ECO:0000313" key="2">
    <source>
        <dbReference type="EMBL" id="CAD7643299.1"/>
    </source>
</evidence>
<evidence type="ECO:0000313" key="3">
    <source>
        <dbReference type="Proteomes" id="UP000728032"/>
    </source>
</evidence>
<organism evidence="2">
    <name type="scientific">Oppiella nova</name>
    <dbReference type="NCBI Taxonomy" id="334625"/>
    <lineage>
        <taxon>Eukaryota</taxon>
        <taxon>Metazoa</taxon>
        <taxon>Ecdysozoa</taxon>
        <taxon>Arthropoda</taxon>
        <taxon>Chelicerata</taxon>
        <taxon>Arachnida</taxon>
        <taxon>Acari</taxon>
        <taxon>Acariformes</taxon>
        <taxon>Sarcoptiformes</taxon>
        <taxon>Oribatida</taxon>
        <taxon>Brachypylina</taxon>
        <taxon>Oppioidea</taxon>
        <taxon>Oppiidae</taxon>
        <taxon>Oppiella</taxon>
    </lineage>
</organism>
<dbReference type="InterPro" id="IPR002811">
    <property type="entry name" value="Asp_DH"/>
</dbReference>
<dbReference type="EMBL" id="OC916141">
    <property type="protein sequence ID" value="CAD7643299.1"/>
    <property type="molecule type" value="Genomic_DNA"/>
</dbReference>
<gene>
    <name evidence="2" type="ORF">ONB1V03_LOCUS4062</name>
</gene>
<dbReference type="PANTHER" id="PTHR31873">
    <property type="entry name" value="L-ASPARTATE DEHYDROGENASE-RELATED"/>
    <property type="match status" value="1"/>
</dbReference>
<evidence type="ECO:0000259" key="1">
    <source>
        <dbReference type="Pfam" id="PF01958"/>
    </source>
</evidence>
<accession>A0A7R9LLS6</accession>
<dbReference type="Pfam" id="PF01958">
    <property type="entry name" value="Asp_DH_C"/>
    <property type="match status" value="1"/>
</dbReference>
<dbReference type="AlphaFoldDB" id="A0A7R9LLS6"/>
<sequence>MFGFPSAPPFLRTSSTAPNNVNTMAAAAIAGYSLGFDGTIGCLISDPNLEDYHKIEIEVIGPTNADNNQTFKVNTTRLSPSSGSRAVTSYATFAAFLSNAKHKGKGFHLC</sequence>
<proteinExistence type="predicted"/>
<dbReference type="GO" id="GO:0009435">
    <property type="term" value="P:NAD+ biosynthetic process"/>
    <property type="evidence" value="ECO:0007669"/>
    <property type="project" value="InterPro"/>
</dbReference>
<feature type="domain" description="Aspartate dehydrogenase" evidence="1">
    <location>
        <begin position="16"/>
        <end position="89"/>
    </location>
</feature>
<dbReference type="PANTHER" id="PTHR31873:SF6">
    <property type="entry name" value="ASPARTATE DEHYDROGENASE DOMAIN-CONTAINING PROTEIN"/>
    <property type="match status" value="1"/>
</dbReference>
<dbReference type="EMBL" id="CAJPVJ010001316">
    <property type="protein sequence ID" value="CAG2164511.1"/>
    <property type="molecule type" value="Genomic_DNA"/>
</dbReference>
<name>A0A7R9LLS6_9ACAR</name>
<protein>
    <recommendedName>
        <fullName evidence="1">Aspartate dehydrogenase domain-containing protein</fullName>
    </recommendedName>
</protein>
<dbReference type="Gene3D" id="3.30.360.10">
    <property type="entry name" value="Dihydrodipicolinate Reductase, domain 2"/>
    <property type="match status" value="1"/>
</dbReference>
<keyword evidence="3" id="KW-1185">Reference proteome</keyword>
<dbReference type="SUPFAM" id="SSF55347">
    <property type="entry name" value="Glyceraldehyde-3-phosphate dehydrogenase-like, C-terminal domain"/>
    <property type="match status" value="1"/>
</dbReference>
<dbReference type="GO" id="GO:0033735">
    <property type="term" value="F:aspartate dehydrogenase [NAD(P)+] activity"/>
    <property type="evidence" value="ECO:0007669"/>
    <property type="project" value="InterPro"/>
</dbReference>
<dbReference type="OrthoDB" id="4310724at2759"/>
<reference evidence="2" key="1">
    <citation type="submission" date="2020-11" db="EMBL/GenBank/DDBJ databases">
        <authorList>
            <person name="Tran Van P."/>
        </authorList>
    </citation>
    <scope>NUCLEOTIDE SEQUENCE</scope>
</reference>
<dbReference type="Proteomes" id="UP000728032">
    <property type="component" value="Unassembled WGS sequence"/>
</dbReference>